<dbReference type="EMBL" id="JACXST010000002">
    <property type="protein sequence ID" value="MBD9362046.1"/>
    <property type="molecule type" value="Genomic_DNA"/>
</dbReference>
<sequence length="278" mass="33003">MKNIHSNSLIHESVSHVFYVSSHGSADDHWFNWFAKALNSHPDIMIYFGESVRQKYLNERSRKERPDLIQFTRFLADLGRAYLAIGNCYCYRAYQLEQLWDVFQQDVCFVNLVRHPYCWLHFYVTWRCGNMGMPLGNSAPLDHEWSVVNHEVLSALNLKPYTREDVDIWSSYQGMLILNRMVSDLRSDVRNYCLEDIVKSPDLFNKIVSYLTHGRVQFDSVLMELVYSWVYTPFRGGLPKRILPREEYALWPDWKKYAFKKIVNEEAMQMFEGYGYIL</sequence>
<evidence type="ECO:0000313" key="2">
    <source>
        <dbReference type="Proteomes" id="UP000641152"/>
    </source>
</evidence>
<evidence type="ECO:0000313" key="1">
    <source>
        <dbReference type="EMBL" id="MBD9362046.1"/>
    </source>
</evidence>
<dbReference type="RefSeq" id="WP_192394788.1">
    <property type="nucleotide sequence ID" value="NZ_CAJHIU010000002.1"/>
</dbReference>
<reference evidence="1 2" key="1">
    <citation type="submission" date="2020-09" db="EMBL/GenBank/DDBJ databases">
        <title>Methylomonas albis sp. nov. and Methylomonas fluvii sp. nov.: Two cold-adapted methanotrophs from the River Elbe and an amended description of Methylovulum psychrotolerans strain Eb1.</title>
        <authorList>
            <person name="Bussmann I.K."/>
            <person name="Klings K.-W."/>
            <person name="Warnstedt J."/>
            <person name="Hoppert M."/>
            <person name="Saborowski A."/>
            <person name="Horn F."/>
            <person name="Liebner S."/>
        </authorList>
    </citation>
    <scope>NUCLEOTIDE SEQUENCE [LARGE SCALE GENOMIC DNA]</scope>
    <source>
        <strain evidence="1 2">EbB</strain>
    </source>
</reference>
<accession>A0ABR9DGQ7</accession>
<dbReference type="Proteomes" id="UP000641152">
    <property type="component" value="Unassembled WGS sequence"/>
</dbReference>
<protein>
    <recommendedName>
        <fullName evidence="3">Sulfotransferase family protein</fullName>
    </recommendedName>
</protein>
<evidence type="ECO:0008006" key="3">
    <source>
        <dbReference type="Google" id="ProtNLM"/>
    </source>
</evidence>
<organism evidence="1 2">
    <name type="scientific">Methylomonas fluvii</name>
    <dbReference type="NCBI Taxonomy" id="1854564"/>
    <lineage>
        <taxon>Bacteria</taxon>
        <taxon>Pseudomonadati</taxon>
        <taxon>Pseudomonadota</taxon>
        <taxon>Gammaproteobacteria</taxon>
        <taxon>Methylococcales</taxon>
        <taxon>Methylococcaceae</taxon>
        <taxon>Methylomonas</taxon>
    </lineage>
</organism>
<proteinExistence type="predicted"/>
<keyword evidence="2" id="KW-1185">Reference proteome</keyword>
<name>A0ABR9DGQ7_9GAMM</name>
<gene>
    <name evidence="1" type="ORF">EBB_16285</name>
</gene>
<comment type="caution">
    <text evidence="1">The sequence shown here is derived from an EMBL/GenBank/DDBJ whole genome shotgun (WGS) entry which is preliminary data.</text>
</comment>